<reference evidence="2 3" key="1">
    <citation type="submission" date="2019-02" db="EMBL/GenBank/DDBJ databases">
        <title>Deep-cultivation of Planctomycetes and their phenomic and genomic characterization uncovers novel biology.</title>
        <authorList>
            <person name="Wiegand S."/>
            <person name="Jogler M."/>
            <person name="Boedeker C."/>
            <person name="Pinto D."/>
            <person name="Vollmers J."/>
            <person name="Rivas-Marin E."/>
            <person name="Kohn T."/>
            <person name="Peeters S.H."/>
            <person name="Heuer A."/>
            <person name="Rast P."/>
            <person name="Oberbeckmann S."/>
            <person name="Bunk B."/>
            <person name="Jeske O."/>
            <person name="Meyerdierks A."/>
            <person name="Storesund J.E."/>
            <person name="Kallscheuer N."/>
            <person name="Luecker S."/>
            <person name="Lage O.M."/>
            <person name="Pohl T."/>
            <person name="Merkel B.J."/>
            <person name="Hornburger P."/>
            <person name="Mueller R.-W."/>
            <person name="Bruemmer F."/>
            <person name="Labrenz M."/>
            <person name="Spormann A.M."/>
            <person name="Op Den Camp H."/>
            <person name="Overmann J."/>
            <person name="Amann R."/>
            <person name="Jetten M.S.M."/>
            <person name="Mascher T."/>
            <person name="Medema M.H."/>
            <person name="Devos D.P."/>
            <person name="Kaster A.-K."/>
            <person name="Ovreas L."/>
            <person name="Rohde M."/>
            <person name="Galperin M.Y."/>
            <person name="Jogler C."/>
        </authorList>
    </citation>
    <scope>NUCLEOTIDE SEQUENCE [LARGE SCALE GENOMIC DNA]</scope>
    <source>
        <strain evidence="2 3">Q31b</strain>
    </source>
</reference>
<organism evidence="2 3">
    <name type="scientific">Novipirellula aureliae</name>
    <dbReference type="NCBI Taxonomy" id="2527966"/>
    <lineage>
        <taxon>Bacteria</taxon>
        <taxon>Pseudomonadati</taxon>
        <taxon>Planctomycetota</taxon>
        <taxon>Planctomycetia</taxon>
        <taxon>Pirellulales</taxon>
        <taxon>Pirellulaceae</taxon>
        <taxon>Novipirellula</taxon>
    </lineage>
</organism>
<keyword evidence="1" id="KW-0812">Transmembrane</keyword>
<comment type="caution">
    <text evidence="2">The sequence shown here is derived from an EMBL/GenBank/DDBJ whole genome shotgun (WGS) entry which is preliminary data.</text>
</comment>
<keyword evidence="1" id="KW-0472">Membrane</keyword>
<accession>A0A5C6EAH5</accession>
<keyword evidence="3" id="KW-1185">Reference proteome</keyword>
<protein>
    <submittedName>
        <fullName evidence="2">Uncharacterized protein</fullName>
    </submittedName>
</protein>
<dbReference type="EMBL" id="SJPY01000001">
    <property type="protein sequence ID" value="TWU45720.1"/>
    <property type="molecule type" value="Genomic_DNA"/>
</dbReference>
<feature type="transmembrane region" description="Helical" evidence="1">
    <location>
        <begin position="55"/>
        <end position="76"/>
    </location>
</feature>
<evidence type="ECO:0000256" key="1">
    <source>
        <dbReference type="SAM" id="Phobius"/>
    </source>
</evidence>
<dbReference type="Proteomes" id="UP000315471">
    <property type="component" value="Unassembled WGS sequence"/>
</dbReference>
<proteinExistence type="predicted"/>
<gene>
    <name evidence="2" type="ORF">Q31b_08960</name>
</gene>
<name>A0A5C6EAH5_9BACT</name>
<sequence>MGLLNNYLYLARKKSLCLVFAKRFAEQRLCLGDAAAFLARIVRISSLLEQEIDRGFNFIAIPFADLFLLFFVFHFVTQKSDFPVAKTRQELRRLKTESLDDFRCSRDWQMVWSCGQHRL</sequence>
<keyword evidence="1" id="KW-1133">Transmembrane helix</keyword>
<dbReference type="AlphaFoldDB" id="A0A5C6EAH5"/>
<evidence type="ECO:0000313" key="3">
    <source>
        <dbReference type="Proteomes" id="UP000315471"/>
    </source>
</evidence>
<evidence type="ECO:0000313" key="2">
    <source>
        <dbReference type="EMBL" id="TWU45720.1"/>
    </source>
</evidence>